<sequence length="79" mass="8583">MRFPDVEREGRYLVDLAAVQLQLGQLGPAYSTLLAAERRAPGEVHTRAAVRTIVDALLDQNRAAVPGIRNLAARVHVPA</sequence>
<keyword evidence="2" id="KW-1185">Reference proteome</keyword>
<proteinExistence type="predicted"/>
<name>A0ABV5U6L7_9PSEU</name>
<dbReference type="EMBL" id="JBHMBK010000012">
    <property type="protein sequence ID" value="MFB9686086.1"/>
    <property type="molecule type" value="Genomic_DNA"/>
</dbReference>
<dbReference type="RefSeq" id="WP_378194701.1">
    <property type="nucleotide sequence ID" value="NZ_JBHMBK010000012.1"/>
</dbReference>
<gene>
    <name evidence="1" type="ORF">ACFFTO_17965</name>
</gene>
<dbReference type="Proteomes" id="UP001589535">
    <property type="component" value="Unassembled WGS sequence"/>
</dbReference>
<protein>
    <submittedName>
        <fullName evidence="1">Uncharacterized protein</fullName>
    </submittedName>
</protein>
<reference evidence="1 2" key="1">
    <citation type="submission" date="2024-09" db="EMBL/GenBank/DDBJ databases">
        <authorList>
            <person name="Sun Q."/>
            <person name="Mori K."/>
        </authorList>
    </citation>
    <scope>NUCLEOTIDE SEQUENCE [LARGE SCALE GENOMIC DNA]</scope>
    <source>
        <strain evidence="1 2">JCM 13852</strain>
    </source>
</reference>
<comment type="caution">
    <text evidence="1">The sequence shown here is derived from an EMBL/GenBank/DDBJ whole genome shotgun (WGS) entry which is preliminary data.</text>
</comment>
<evidence type="ECO:0000313" key="2">
    <source>
        <dbReference type="Proteomes" id="UP001589535"/>
    </source>
</evidence>
<evidence type="ECO:0000313" key="1">
    <source>
        <dbReference type="EMBL" id="MFB9686086.1"/>
    </source>
</evidence>
<accession>A0ABV5U6L7</accession>
<organism evidence="1 2">
    <name type="scientific">Amycolatopsis plumensis</name>
    <dbReference type="NCBI Taxonomy" id="236508"/>
    <lineage>
        <taxon>Bacteria</taxon>
        <taxon>Bacillati</taxon>
        <taxon>Actinomycetota</taxon>
        <taxon>Actinomycetes</taxon>
        <taxon>Pseudonocardiales</taxon>
        <taxon>Pseudonocardiaceae</taxon>
        <taxon>Amycolatopsis</taxon>
    </lineage>
</organism>